<evidence type="ECO:0000313" key="1">
    <source>
        <dbReference type="EMBL" id="KAK4070028.1"/>
    </source>
</evidence>
<protein>
    <submittedName>
        <fullName evidence="1">Uncharacterized protein</fullName>
    </submittedName>
</protein>
<organism evidence="1 2">
    <name type="scientific">Purpureocillium lilacinum</name>
    <name type="common">Paecilomyces lilacinus</name>
    <dbReference type="NCBI Taxonomy" id="33203"/>
    <lineage>
        <taxon>Eukaryota</taxon>
        <taxon>Fungi</taxon>
        <taxon>Dikarya</taxon>
        <taxon>Ascomycota</taxon>
        <taxon>Pezizomycotina</taxon>
        <taxon>Sordariomycetes</taxon>
        <taxon>Hypocreomycetidae</taxon>
        <taxon>Hypocreales</taxon>
        <taxon>Ophiocordycipitaceae</taxon>
        <taxon>Purpureocillium</taxon>
    </lineage>
</organism>
<accession>A0ABR0BDV8</accession>
<gene>
    <name evidence="1" type="ORF">Purlil1_13573</name>
</gene>
<dbReference type="EMBL" id="JAWRVI010000248">
    <property type="protein sequence ID" value="KAK4070028.1"/>
    <property type="molecule type" value="Genomic_DNA"/>
</dbReference>
<proteinExistence type="predicted"/>
<keyword evidence="2" id="KW-1185">Reference proteome</keyword>
<sequence>MGQLVRPSDQSKLSDVGVGPGQFLREHEIAGNVSVFTTTGYDTTITMTWKRSLHLLIHISRSISRDEAVSEVGEKYVI</sequence>
<name>A0ABR0BDV8_PURLI</name>
<dbReference type="Proteomes" id="UP001287286">
    <property type="component" value="Unassembled WGS sequence"/>
</dbReference>
<evidence type="ECO:0000313" key="2">
    <source>
        <dbReference type="Proteomes" id="UP001287286"/>
    </source>
</evidence>
<comment type="caution">
    <text evidence="1">The sequence shown here is derived from an EMBL/GenBank/DDBJ whole genome shotgun (WGS) entry which is preliminary data.</text>
</comment>
<reference evidence="1 2" key="1">
    <citation type="journal article" date="2024" name="Microbiol. Resour. Announc.">
        <title>Genome annotations for the ascomycete fungi Trichoderma harzianum, Trichoderma aggressivum, and Purpureocillium lilacinum.</title>
        <authorList>
            <person name="Beijen E.P.W."/>
            <person name="Ohm R.A."/>
        </authorList>
    </citation>
    <scope>NUCLEOTIDE SEQUENCE [LARGE SCALE GENOMIC DNA]</scope>
    <source>
        <strain evidence="1 2">CBS 150709</strain>
    </source>
</reference>